<dbReference type="Gene3D" id="3.40.50.300">
    <property type="entry name" value="P-loop containing nucleotide triphosphate hydrolases"/>
    <property type="match status" value="1"/>
</dbReference>
<dbReference type="GO" id="GO:0015087">
    <property type="term" value="F:cobalt ion transmembrane transporter activity"/>
    <property type="evidence" value="ECO:0007669"/>
    <property type="project" value="UniProtKB-ARBA"/>
</dbReference>
<gene>
    <name evidence="10" type="primary">cbiO</name>
    <name evidence="10" type="ORF">AZF04_15470</name>
</gene>
<dbReference type="OrthoDB" id="9784332at2"/>
<evidence type="ECO:0000256" key="3">
    <source>
        <dbReference type="ARBA" id="ARBA00022448"/>
    </source>
</evidence>
<dbReference type="PROSITE" id="PS00211">
    <property type="entry name" value="ABC_TRANSPORTER_1"/>
    <property type="match status" value="1"/>
</dbReference>
<dbReference type="AlphaFoldDB" id="A0A161PKF1"/>
<dbReference type="PANTHER" id="PTHR43553:SF24">
    <property type="entry name" value="ENERGY-COUPLING FACTOR TRANSPORTER ATP-BINDING PROTEIN ECFA1"/>
    <property type="match status" value="1"/>
</dbReference>
<sequence length="277" mass="31251">MGFISFEEVTYRYEENDTSAISNLSLSFTDGEWVAIVGQNGSGKSTLGRMINALNLPTAGKVYIEEDLTSNAQAHKRIRHKIGMIFQNPEHQFVATTVRDDIAFGLENQGMKREDMLTRIERYANLLDITHLLDKEPHRLSGGQKQRVAIAGVVALEPKVIIFDEATSMLDPVGRQEMIELMDMLSKKGITIISITHDMEEAARAKRMIVLQAGELAADGTPRELFQNDALLQEVGLEKPFTMRLQERLKGYGHSLHQPALSERELLDQLWTYHSKK</sequence>
<comment type="subcellular location">
    <subcellularLocation>
        <location evidence="1">Cell membrane</location>
        <topology evidence="1">Peripheral membrane protein</topology>
    </subcellularLocation>
</comment>
<evidence type="ECO:0000313" key="11">
    <source>
        <dbReference type="Proteomes" id="UP000075806"/>
    </source>
</evidence>
<dbReference type="PROSITE" id="PS50893">
    <property type="entry name" value="ABC_TRANSPORTER_2"/>
    <property type="match status" value="1"/>
</dbReference>
<dbReference type="CDD" id="cd03225">
    <property type="entry name" value="ABC_cobalt_CbiO_domain1"/>
    <property type="match status" value="1"/>
</dbReference>
<name>A0A161PKF1_9BACI</name>
<reference evidence="10" key="1">
    <citation type="submission" date="2016-02" db="EMBL/GenBank/DDBJ databases">
        <title>Genome sequence of Bacillus trypoxylicola KCTC 13244(T).</title>
        <authorList>
            <person name="Jeong H."/>
            <person name="Park S.-H."/>
            <person name="Choi S.-K."/>
        </authorList>
    </citation>
    <scope>NUCLEOTIDE SEQUENCE [LARGE SCALE GENOMIC DNA]</scope>
    <source>
        <strain evidence="10">KCTC 13244</strain>
    </source>
</reference>
<keyword evidence="7" id="KW-1278">Translocase</keyword>
<protein>
    <submittedName>
        <fullName evidence="10">Energy-coupling factor transporter ATPase</fullName>
    </submittedName>
</protein>
<keyword evidence="6" id="KW-0067">ATP-binding</keyword>
<dbReference type="GO" id="GO:0042626">
    <property type="term" value="F:ATPase-coupled transmembrane transporter activity"/>
    <property type="evidence" value="ECO:0007669"/>
    <property type="project" value="TreeGrafter"/>
</dbReference>
<dbReference type="NCBIfam" id="TIGR04520">
    <property type="entry name" value="ECF_ATPase_1"/>
    <property type="match status" value="1"/>
</dbReference>
<dbReference type="GO" id="GO:0005524">
    <property type="term" value="F:ATP binding"/>
    <property type="evidence" value="ECO:0007669"/>
    <property type="project" value="UniProtKB-KW"/>
</dbReference>
<keyword evidence="4" id="KW-1003">Cell membrane</keyword>
<keyword evidence="5" id="KW-0547">Nucleotide-binding</keyword>
<dbReference type="RefSeq" id="WP_061947717.1">
    <property type="nucleotide sequence ID" value="NZ_LTAO01000004.1"/>
</dbReference>
<evidence type="ECO:0000256" key="5">
    <source>
        <dbReference type="ARBA" id="ARBA00022741"/>
    </source>
</evidence>
<dbReference type="EMBL" id="LTAO01000004">
    <property type="protein sequence ID" value="KYG33909.1"/>
    <property type="molecule type" value="Genomic_DNA"/>
</dbReference>
<comment type="caution">
    <text evidence="10">The sequence shown here is derived from an EMBL/GenBank/DDBJ whole genome shotgun (WGS) entry which is preliminary data.</text>
</comment>
<dbReference type="InterPro" id="IPR003439">
    <property type="entry name" value="ABC_transporter-like_ATP-bd"/>
</dbReference>
<keyword evidence="11" id="KW-1185">Reference proteome</keyword>
<evidence type="ECO:0000256" key="7">
    <source>
        <dbReference type="ARBA" id="ARBA00022967"/>
    </source>
</evidence>
<dbReference type="InterPro" id="IPR050095">
    <property type="entry name" value="ECF_ABC_transporter_ATP-bd"/>
</dbReference>
<feature type="domain" description="ABC transporter" evidence="9">
    <location>
        <begin position="4"/>
        <end position="238"/>
    </location>
</feature>
<dbReference type="Pfam" id="PF00005">
    <property type="entry name" value="ABC_tran"/>
    <property type="match status" value="1"/>
</dbReference>
<dbReference type="STRING" id="519424.AZF04_15470"/>
<dbReference type="SMART" id="SM00382">
    <property type="entry name" value="AAA"/>
    <property type="match status" value="1"/>
</dbReference>
<organism evidence="10 11">
    <name type="scientific">Alkalihalobacillus trypoxylicola</name>
    <dbReference type="NCBI Taxonomy" id="519424"/>
    <lineage>
        <taxon>Bacteria</taxon>
        <taxon>Bacillati</taxon>
        <taxon>Bacillota</taxon>
        <taxon>Bacilli</taxon>
        <taxon>Bacillales</taxon>
        <taxon>Bacillaceae</taxon>
        <taxon>Alkalihalobacillus</taxon>
    </lineage>
</organism>
<accession>A0A161PKF1</accession>
<dbReference type="InterPro" id="IPR030947">
    <property type="entry name" value="EcfA_1"/>
</dbReference>
<dbReference type="InterPro" id="IPR003593">
    <property type="entry name" value="AAA+_ATPase"/>
</dbReference>
<evidence type="ECO:0000256" key="6">
    <source>
        <dbReference type="ARBA" id="ARBA00022840"/>
    </source>
</evidence>
<dbReference type="NCBIfam" id="NF010167">
    <property type="entry name" value="PRK13648.1"/>
    <property type="match status" value="1"/>
</dbReference>
<dbReference type="FunFam" id="3.40.50.300:FF:000224">
    <property type="entry name" value="Energy-coupling factor transporter ATP-binding protein EcfA"/>
    <property type="match status" value="1"/>
</dbReference>
<dbReference type="PANTHER" id="PTHR43553">
    <property type="entry name" value="HEAVY METAL TRANSPORTER"/>
    <property type="match status" value="1"/>
</dbReference>
<evidence type="ECO:0000256" key="4">
    <source>
        <dbReference type="ARBA" id="ARBA00022475"/>
    </source>
</evidence>
<dbReference type="SUPFAM" id="SSF52540">
    <property type="entry name" value="P-loop containing nucleoside triphosphate hydrolases"/>
    <property type="match status" value="1"/>
</dbReference>
<keyword evidence="8" id="KW-0472">Membrane</keyword>
<dbReference type="InterPro" id="IPR017871">
    <property type="entry name" value="ABC_transporter-like_CS"/>
</dbReference>
<evidence type="ECO:0000256" key="2">
    <source>
        <dbReference type="ARBA" id="ARBA00005417"/>
    </source>
</evidence>
<comment type="similarity">
    <text evidence="2">Belongs to the ABC transporter superfamily.</text>
</comment>
<proteinExistence type="inferred from homology"/>
<dbReference type="InterPro" id="IPR015856">
    <property type="entry name" value="ABC_transpr_CbiO/EcfA_su"/>
</dbReference>
<evidence type="ECO:0000256" key="8">
    <source>
        <dbReference type="ARBA" id="ARBA00023136"/>
    </source>
</evidence>
<dbReference type="InterPro" id="IPR027417">
    <property type="entry name" value="P-loop_NTPase"/>
</dbReference>
<evidence type="ECO:0000259" key="9">
    <source>
        <dbReference type="PROSITE" id="PS50893"/>
    </source>
</evidence>
<dbReference type="GO" id="GO:0043190">
    <property type="term" value="C:ATP-binding cassette (ABC) transporter complex"/>
    <property type="evidence" value="ECO:0007669"/>
    <property type="project" value="TreeGrafter"/>
</dbReference>
<keyword evidence="3" id="KW-0813">Transport</keyword>
<dbReference type="Proteomes" id="UP000075806">
    <property type="component" value="Unassembled WGS sequence"/>
</dbReference>
<evidence type="ECO:0000313" key="10">
    <source>
        <dbReference type="EMBL" id="KYG33909.1"/>
    </source>
</evidence>
<evidence type="ECO:0000256" key="1">
    <source>
        <dbReference type="ARBA" id="ARBA00004202"/>
    </source>
</evidence>
<dbReference type="GO" id="GO:0016887">
    <property type="term" value="F:ATP hydrolysis activity"/>
    <property type="evidence" value="ECO:0007669"/>
    <property type="project" value="InterPro"/>
</dbReference>